<dbReference type="Gene3D" id="2.70.150.10">
    <property type="entry name" value="Calcium-transporting ATPase, cytoplasmic transduction domain A"/>
    <property type="match status" value="1"/>
</dbReference>
<feature type="transmembrane region" description="Helical" evidence="18">
    <location>
        <begin position="55"/>
        <end position="75"/>
    </location>
</feature>
<feature type="transmembrane region" description="Helical" evidence="18">
    <location>
        <begin position="781"/>
        <end position="801"/>
    </location>
</feature>
<protein>
    <recommendedName>
        <fullName evidence="5">Magnesium-transporting ATPase, P-type 1</fullName>
        <ecNumber evidence="4">7.2.2.14</ecNumber>
    </recommendedName>
    <alternativeName>
        <fullName evidence="16">Mg(2+) transport ATPase, P-type 1</fullName>
    </alternativeName>
</protein>
<feature type="transmembrane region" description="Helical" evidence="18">
    <location>
        <begin position="720"/>
        <end position="743"/>
    </location>
</feature>
<comment type="function">
    <text evidence="1">Mediates magnesium influx to the cytosol.</text>
</comment>
<dbReference type="SFLD" id="SFLDF00027">
    <property type="entry name" value="p-type_atpase"/>
    <property type="match status" value="1"/>
</dbReference>
<comment type="catalytic activity">
    <reaction evidence="17">
        <text>Mg(2+)(out) + ATP + H2O = Mg(2+)(in) + ADP + phosphate + H(+)</text>
        <dbReference type="Rhea" id="RHEA:10260"/>
        <dbReference type="ChEBI" id="CHEBI:15377"/>
        <dbReference type="ChEBI" id="CHEBI:15378"/>
        <dbReference type="ChEBI" id="CHEBI:18420"/>
        <dbReference type="ChEBI" id="CHEBI:30616"/>
        <dbReference type="ChEBI" id="CHEBI:43474"/>
        <dbReference type="ChEBI" id="CHEBI:456216"/>
        <dbReference type="EC" id="7.2.2.14"/>
    </reaction>
</comment>
<evidence type="ECO:0000256" key="8">
    <source>
        <dbReference type="ARBA" id="ARBA00022553"/>
    </source>
</evidence>
<keyword evidence="15 18" id="KW-0472">Membrane</keyword>
<dbReference type="SMART" id="SM00831">
    <property type="entry name" value="Cation_ATPase_N"/>
    <property type="match status" value="1"/>
</dbReference>
<keyword evidence="8" id="KW-0597">Phosphoprotein</keyword>
<evidence type="ECO:0000256" key="17">
    <source>
        <dbReference type="ARBA" id="ARBA00047295"/>
    </source>
</evidence>
<evidence type="ECO:0000256" key="3">
    <source>
        <dbReference type="ARBA" id="ARBA00008746"/>
    </source>
</evidence>
<evidence type="ECO:0000256" key="13">
    <source>
        <dbReference type="ARBA" id="ARBA00022967"/>
    </source>
</evidence>
<keyword evidence="14 18" id="KW-1133">Transmembrane helix</keyword>
<feature type="domain" description="Cation-transporting P-type ATPase N-terminal" evidence="19">
    <location>
        <begin position="7"/>
        <end position="80"/>
    </location>
</feature>
<dbReference type="InterPro" id="IPR006068">
    <property type="entry name" value="ATPase_P-typ_cation-transptr_C"/>
</dbReference>
<dbReference type="SFLD" id="SFLDG00002">
    <property type="entry name" value="C1.7:_P-type_atpase_like"/>
    <property type="match status" value="1"/>
</dbReference>
<evidence type="ECO:0000256" key="9">
    <source>
        <dbReference type="ARBA" id="ARBA00022692"/>
    </source>
</evidence>
<feature type="transmembrane region" description="Helical" evidence="18">
    <location>
        <begin position="749"/>
        <end position="769"/>
    </location>
</feature>
<feature type="transmembrane region" description="Helical" evidence="18">
    <location>
        <begin position="81"/>
        <end position="100"/>
    </location>
</feature>
<dbReference type="Pfam" id="PF00689">
    <property type="entry name" value="Cation_ATPase_C"/>
    <property type="match status" value="1"/>
</dbReference>
<comment type="caution">
    <text evidence="20">The sequence shown here is derived from an EMBL/GenBank/DDBJ whole genome shotgun (WGS) entry which is preliminary data.</text>
</comment>
<dbReference type="PANTHER" id="PTHR42861">
    <property type="entry name" value="CALCIUM-TRANSPORTING ATPASE"/>
    <property type="match status" value="1"/>
</dbReference>
<feature type="transmembrane region" description="Helical" evidence="18">
    <location>
        <begin position="243"/>
        <end position="261"/>
    </location>
</feature>
<comment type="similarity">
    <text evidence="3">Belongs to the cation transport ATPase (P-type) (TC 3.A.3) family. Type IIIB subfamily.</text>
</comment>
<dbReference type="InterPro" id="IPR036412">
    <property type="entry name" value="HAD-like_sf"/>
</dbReference>
<dbReference type="Gene3D" id="3.40.1110.10">
    <property type="entry name" value="Calcium-transporting ATPase, cytoplasmic domain N"/>
    <property type="match status" value="1"/>
</dbReference>
<evidence type="ECO:0000256" key="11">
    <source>
        <dbReference type="ARBA" id="ARBA00022840"/>
    </source>
</evidence>
<evidence type="ECO:0000256" key="16">
    <source>
        <dbReference type="ARBA" id="ARBA00029806"/>
    </source>
</evidence>
<evidence type="ECO:0000256" key="14">
    <source>
        <dbReference type="ARBA" id="ARBA00022989"/>
    </source>
</evidence>
<name>A0ABW3SVY9_9CAUL</name>
<dbReference type="InterPro" id="IPR023298">
    <property type="entry name" value="ATPase_P-typ_TM_dom_sf"/>
</dbReference>
<dbReference type="SUPFAM" id="SSF81665">
    <property type="entry name" value="Calcium ATPase, transmembrane domain M"/>
    <property type="match status" value="1"/>
</dbReference>
<evidence type="ECO:0000256" key="4">
    <source>
        <dbReference type="ARBA" id="ARBA00012786"/>
    </source>
</evidence>
<dbReference type="Proteomes" id="UP001597216">
    <property type="component" value="Unassembled WGS sequence"/>
</dbReference>
<accession>A0ABW3SVY9</accession>
<dbReference type="NCBIfam" id="TIGR01524">
    <property type="entry name" value="ATPase-IIIB_Mg"/>
    <property type="match status" value="1"/>
</dbReference>
<feature type="transmembrane region" description="Helical" evidence="18">
    <location>
        <begin position="273"/>
        <end position="296"/>
    </location>
</feature>
<dbReference type="Gene3D" id="1.20.1110.10">
    <property type="entry name" value="Calcium-transporting ATPase, transmembrane domain"/>
    <property type="match status" value="1"/>
</dbReference>
<dbReference type="InterPro" id="IPR023299">
    <property type="entry name" value="ATPase_P-typ_cyto_dom_N"/>
</dbReference>
<dbReference type="InterPro" id="IPR001757">
    <property type="entry name" value="P_typ_ATPase"/>
</dbReference>
<dbReference type="RefSeq" id="WP_377352020.1">
    <property type="nucleotide sequence ID" value="NZ_JBHTLQ010000001.1"/>
</dbReference>
<keyword evidence="12" id="KW-0460">Magnesium</keyword>
<evidence type="ECO:0000256" key="6">
    <source>
        <dbReference type="ARBA" id="ARBA00022475"/>
    </source>
</evidence>
<evidence type="ECO:0000256" key="1">
    <source>
        <dbReference type="ARBA" id="ARBA00003954"/>
    </source>
</evidence>
<evidence type="ECO:0000256" key="15">
    <source>
        <dbReference type="ARBA" id="ARBA00023136"/>
    </source>
</evidence>
<keyword evidence="6" id="KW-1003">Cell membrane</keyword>
<keyword evidence="7" id="KW-0997">Cell inner membrane</keyword>
<evidence type="ECO:0000256" key="18">
    <source>
        <dbReference type="SAM" id="Phobius"/>
    </source>
</evidence>
<dbReference type="InterPro" id="IPR059000">
    <property type="entry name" value="ATPase_P-type_domA"/>
</dbReference>
<keyword evidence="13" id="KW-1278">Translocase</keyword>
<dbReference type="SUPFAM" id="SSF81653">
    <property type="entry name" value="Calcium ATPase, transduction domain A"/>
    <property type="match status" value="1"/>
</dbReference>
<evidence type="ECO:0000313" key="21">
    <source>
        <dbReference type="Proteomes" id="UP001597216"/>
    </source>
</evidence>
<dbReference type="SUPFAM" id="SSF56784">
    <property type="entry name" value="HAD-like"/>
    <property type="match status" value="1"/>
</dbReference>
<evidence type="ECO:0000313" key="20">
    <source>
        <dbReference type="EMBL" id="MFD1189094.1"/>
    </source>
</evidence>
<evidence type="ECO:0000256" key="2">
    <source>
        <dbReference type="ARBA" id="ARBA00004429"/>
    </source>
</evidence>
<keyword evidence="10" id="KW-0547">Nucleotide-binding</keyword>
<dbReference type="InterPro" id="IPR008250">
    <property type="entry name" value="ATPase_P-typ_transduc_dom_A_sf"/>
</dbReference>
<dbReference type="Pfam" id="PF00690">
    <property type="entry name" value="Cation_ATPase_N"/>
    <property type="match status" value="1"/>
</dbReference>
<proteinExistence type="inferred from homology"/>
<evidence type="ECO:0000259" key="19">
    <source>
        <dbReference type="SMART" id="SM00831"/>
    </source>
</evidence>
<dbReference type="SFLD" id="SFLDS00003">
    <property type="entry name" value="Haloacid_Dehalogenase"/>
    <property type="match status" value="1"/>
</dbReference>
<sequence length="843" mass="89942">MNEQSTPLWTLEPDAVCARLETTRVGLSVAEAMRRLRQVGANEVQDSRAIPAAALLVRQFQSPLVLILIFAGLIAGALKEWIDASIILVMVLGSTLIGFAQEHRASRAVADLRQRLSLTAKVRRDGQVVSRPFAELVPGDVVLLAGGAVVPADAIILSAKELQVSEAALTGESFPVEKRAWALAAGAPLTARANCVYLGSSVRSGAAEAVIVATGRATEFGEIAERLKQKPIETDFARSIRRFGYLLIRVMIGIVLFVLIVNQLLGRPFVESLLFAVALGLGMSPELLPAIISVTLSAGAVRLAKKGVLVRQLEAIENLGGMSVFCTDKTGTLTEGQIRMTAALDPAGRESAAVRRLGFLNAHFESGIENPLDQAVLEDGHGAGLSAEGVRKIDEIPYDFTRKRLAVVVEEAGAGRRMIVKGAFEPLAACCAQVMGPDGPAPLDAAALARVRAFHQGESEQGLRLLAVASRAVADQDRYGPADETGLTLEGFLVFLDPPKPEAARTIGLLREMGVAVKVISGDNRYVLRHMAEVVGLKDAALVTGAELAALKDEAMWRRAEEATLFAEIDPQAKERIVRALQRRGHCVGFMGDGVNDAPALYAADVGVSVDQATDVARESADVVLTRRELDILREGVLGGRRTFANTLKYIRITTSANFGNMISMAAAAPLLPFLPMAAKQILLNNFLSDLPSMAISSDAVDAERLAAPQRFGIGELQRFMVVFGLISSAFDLMSFALLIKVFHATEPVFQTGWFVLSLLTELAVVMSLRTEGPAWRSRPGGLLLWTSVGVAGLALLLPYVGPVAALFSLAPLSGGLVATLGGLVVAYLAATEAAKRWFFRKA</sequence>
<organism evidence="20 21">
    <name type="scientific">Phenylobacterium conjunctum</name>
    <dbReference type="NCBI Taxonomy" id="1298959"/>
    <lineage>
        <taxon>Bacteria</taxon>
        <taxon>Pseudomonadati</taxon>
        <taxon>Pseudomonadota</taxon>
        <taxon>Alphaproteobacteria</taxon>
        <taxon>Caulobacterales</taxon>
        <taxon>Caulobacteraceae</taxon>
        <taxon>Phenylobacterium</taxon>
    </lineage>
</organism>
<dbReference type="Pfam" id="PF00122">
    <property type="entry name" value="E1-E2_ATPase"/>
    <property type="match status" value="1"/>
</dbReference>
<dbReference type="InterPro" id="IPR044492">
    <property type="entry name" value="P_typ_ATPase_HD_dom"/>
</dbReference>
<evidence type="ECO:0000256" key="5">
    <source>
        <dbReference type="ARBA" id="ARBA00013555"/>
    </source>
</evidence>
<keyword evidence="9 18" id="KW-0812">Transmembrane</keyword>
<dbReference type="EMBL" id="JBHTLQ010000001">
    <property type="protein sequence ID" value="MFD1189094.1"/>
    <property type="molecule type" value="Genomic_DNA"/>
</dbReference>
<keyword evidence="11" id="KW-0067">ATP-binding</keyword>
<dbReference type="InterPro" id="IPR018303">
    <property type="entry name" value="ATPase_P-typ_P_site"/>
</dbReference>
<comment type="subcellular location">
    <subcellularLocation>
        <location evidence="2">Cell inner membrane</location>
        <topology evidence="2">Multi-pass membrane protein</topology>
    </subcellularLocation>
</comment>
<evidence type="ECO:0000256" key="7">
    <source>
        <dbReference type="ARBA" id="ARBA00022519"/>
    </source>
</evidence>
<dbReference type="InterPro" id="IPR006415">
    <property type="entry name" value="P-type_ATPase_IIIB"/>
</dbReference>
<keyword evidence="21" id="KW-1185">Reference proteome</keyword>
<gene>
    <name evidence="20" type="primary">mgtA</name>
    <name evidence="20" type="ORF">ACFQ27_00755</name>
</gene>
<dbReference type="PROSITE" id="PS00154">
    <property type="entry name" value="ATPASE_E1_E2"/>
    <property type="match status" value="1"/>
</dbReference>
<dbReference type="NCBIfam" id="TIGR01494">
    <property type="entry name" value="ATPase_P-type"/>
    <property type="match status" value="2"/>
</dbReference>
<evidence type="ECO:0000256" key="10">
    <source>
        <dbReference type="ARBA" id="ARBA00022741"/>
    </source>
</evidence>
<dbReference type="InterPro" id="IPR004014">
    <property type="entry name" value="ATPase_P-typ_cation-transptr_N"/>
</dbReference>
<dbReference type="EC" id="7.2.2.14" evidence="4"/>
<dbReference type="Pfam" id="PF00702">
    <property type="entry name" value="Hydrolase"/>
    <property type="match status" value="1"/>
</dbReference>
<evidence type="ECO:0000256" key="12">
    <source>
        <dbReference type="ARBA" id="ARBA00022842"/>
    </source>
</evidence>
<feature type="transmembrane region" description="Helical" evidence="18">
    <location>
        <begin position="807"/>
        <end position="831"/>
    </location>
</feature>
<dbReference type="InterPro" id="IPR023214">
    <property type="entry name" value="HAD_sf"/>
</dbReference>
<dbReference type="Gene3D" id="3.40.50.1000">
    <property type="entry name" value="HAD superfamily/HAD-like"/>
    <property type="match status" value="1"/>
</dbReference>
<dbReference type="PRINTS" id="PR01836">
    <property type="entry name" value="MGATPASE"/>
</dbReference>
<reference evidence="21" key="1">
    <citation type="journal article" date="2019" name="Int. J. Syst. Evol. Microbiol.">
        <title>The Global Catalogue of Microorganisms (GCM) 10K type strain sequencing project: providing services to taxonomists for standard genome sequencing and annotation.</title>
        <authorList>
            <consortium name="The Broad Institute Genomics Platform"/>
            <consortium name="The Broad Institute Genome Sequencing Center for Infectious Disease"/>
            <person name="Wu L."/>
            <person name="Ma J."/>
        </authorList>
    </citation>
    <scope>NUCLEOTIDE SEQUENCE [LARGE SCALE GENOMIC DNA]</scope>
    <source>
        <strain evidence="21">CCUG 55074</strain>
    </source>
</reference>